<evidence type="ECO:0000313" key="2">
    <source>
        <dbReference type="EMBL" id="PCH14166.1"/>
    </source>
</evidence>
<dbReference type="EMBL" id="NSGR01000003">
    <property type="protein sequence ID" value="PCH14166.1"/>
    <property type="molecule type" value="Genomic_DNA"/>
</dbReference>
<dbReference type="Proteomes" id="UP000217465">
    <property type="component" value="Unassembled WGS sequence"/>
</dbReference>
<dbReference type="RefSeq" id="WP_308215933.1">
    <property type="nucleotide sequence ID" value="NZ_NSGR01000003.1"/>
</dbReference>
<gene>
    <name evidence="2" type="ORF">A9Y57_00169</name>
    <name evidence="1" type="ORF">A9Y57_00535</name>
</gene>
<dbReference type="AlphaFoldDB" id="A0A854WGM2"/>
<comment type="caution">
    <text evidence="2">The sequence shown here is derived from an EMBL/GenBank/DDBJ whole genome shotgun (WGS) entry which is preliminary data.</text>
</comment>
<proteinExistence type="predicted"/>
<accession>A0A854WGM2</accession>
<dbReference type="EMBL" id="NSGR01000004">
    <property type="protein sequence ID" value="PCH13900.1"/>
    <property type="molecule type" value="Genomic_DNA"/>
</dbReference>
<evidence type="ECO:0000313" key="3">
    <source>
        <dbReference type="Proteomes" id="UP000217465"/>
    </source>
</evidence>
<protein>
    <submittedName>
        <fullName evidence="2">Uncharacterized protein</fullName>
    </submittedName>
</protein>
<reference evidence="2 3" key="1">
    <citation type="submission" date="2016-06" db="EMBL/GenBank/DDBJ databases">
        <authorList>
            <person name="Haines A.N."/>
            <person name="Council K.R."/>
        </authorList>
    </citation>
    <scope>NUCLEOTIDE SEQUENCE [LARGE SCALE GENOMIC DNA]</scope>
    <source>
        <strain evidence="2 3">SP158-29</strain>
    </source>
</reference>
<name>A0A854WGM2_9STRE</name>
<organism evidence="2 3">
    <name type="scientific">Streptococcus parauberis</name>
    <dbReference type="NCBI Taxonomy" id="1348"/>
    <lineage>
        <taxon>Bacteria</taxon>
        <taxon>Bacillati</taxon>
        <taxon>Bacillota</taxon>
        <taxon>Bacilli</taxon>
        <taxon>Lactobacillales</taxon>
        <taxon>Streptococcaceae</taxon>
        <taxon>Streptococcus</taxon>
    </lineage>
</organism>
<evidence type="ECO:0000313" key="1">
    <source>
        <dbReference type="EMBL" id="PCH13900.1"/>
    </source>
</evidence>
<sequence>MKVDTDKIKWLLENETQYKISKDTGVAQVTLSGLISGKRKLENLTVTVADKLTEYSLMKQASQLIISTEMLAIAVKYFTNNKLDWEKLIYDYIKSIGSSNPRDLEFRQIIKQFLEQNDLEKNINNSFELSDIAEIVDKLERYLRMTRDKQITQYQKDNDIRFHFSDEEVIRYAKASEPINYDKYVWITGNSELITTMEDERPKINNSSIIIKLGKVIGNILDRAQ</sequence>